<dbReference type="OrthoDB" id="5571267at2"/>
<name>A0A4Y8KJZ6_9MICO</name>
<evidence type="ECO:0008006" key="3">
    <source>
        <dbReference type="Google" id="ProtNLM"/>
    </source>
</evidence>
<reference evidence="1 2" key="1">
    <citation type="submission" date="2019-03" db="EMBL/GenBank/DDBJ databases">
        <title>Genomics of glacier-inhabiting Cryobacterium strains.</title>
        <authorList>
            <person name="Liu Q."/>
            <person name="Xin Y.-H."/>
        </authorList>
    </citation>
    <scope>NUCLEOTIDE SEQUENCE [LARGE SCALE GENOMIC DNA]</scope>
    <source>
        <strain evidence="1 2">CGMCC 1.4292</strain>
    </source>
</reference>
<evidence type="ECO:0000313" key="2">
    <source>
        <dbReference type="Proteomes" id="UP000298218"/>
    </source>
</evidence>
<dbReference type="Proteomes" id="UP000298218">
    <property type="component" value="Unassembled WGS sequence"/>
</dbReference>
<organism evidence="1 2">
    <name type="scientific">Cryobacterium psychrophilum</name>
    <dbReference type="NCBI Taxonomy" id="41988"/>
    <lineage>
        <taxon>Bacteria</taxon>
        <taxon>Bacillati</taxon>
        <taxon>Actinomycetota</taxon>
        <taxon>Actinomycetes</taxon>
        <taxon>Micrococcales</taxon>
        <taxon>Microbacteriaceae</taxon>
        <taxon>Cryobacterium</taxon>
    </lineage>
</organism>
<dbReference type="AlphaFoldDB" id="A0A4Y8KJZ6"/>
<protein>
    <recommendedName>
        <fullName evidence="3">GNAT family N-acetyltransferase</fullName>
    </recommendedName>
</protein>
<accession>A0A4Y8KJZ6</accession>
<dbReference type="InterPro" id="IPR016181">
    <property type="entry name" value="Acyl_CoA_acyltransferase"/>
</dbReference>
<proteinExistence type="predicted"/>
<comment type="caution">
    <text evidence="1">The sequence shown here is derived from an EMBL/GenBank/DDBJ whole genome shotgun (WGS) entry which is preliminary data.</text>
</comment>
<gene>
    <name evidence="1" type="ORF">E3T53_13540</name>
</gene>
<keyword evidence="2" id="KW-1185">Reference proteome</keyword>
<dbReference type="EMBL" id="SOHQ01000037">
    <property type="protein sequence ID" value="TFD76542.1"/>
    <property type="molecule type" value="Genomic_DNA"/>
</dbReference>
<sequence>MVGAYIAVYSERDVDGEPRRFCNLAAFCVLEEFRGHSLRLMRAILAQQGFEFTDFSPSGNVVALNQRLGFAVLDTATRLTPNLPRLPRRGLTISDDPTVVAGVLSGRDARVHAEHRDATAARHIVAIREGEYGYLVVRKDRRKRLPLFASPLYVGGSQDLLRAAWPQISSHLLLRHAALATLAERRVLGFSPTLGFDLAAPRAKMLRSKNVRAEAVDYLYSELTLLEW</sequence>
<dbReference type="SUPFAM" id="SSF55729">
    <property type="entry name" value="Acyl-CoA N-acyltransferases (Nat)"/>
    <property type="match status" value="1"/>
</dbReference>
<evidence type="ECO:0000313" key="1">
    <source>
        <dbReference type="EMBL" id="TFD76542.1"/>
    </source>
</evidence>